<reference evidence="1" key="1">
    <citation type="submission" date="2023-10" db="EMBL/GenBank/DDBJ databases">
        <authorList>
            <person name="Rodriguez Cubillos JULIANA M."/>
            <person name="De Vega J."/>
        </authorList>
    </citation>
    <scope>NUCLEOTIDE SEQUENCE</scope>
</reference>
<accession>A0ACB0LMY6</accession>
<organism evidence="1 2">
    <name type="scientific">Trifolium pratense</name>
    <name type="common">Red clover</name>
    <dbReference type="NCBI Taxonomy" id="57577"/>
    <lineage>
        <taxon>Eukaryota</taxon>
        <taxon>Viridiplantae</taxon>
        <taxon>Streptophyta</taxon>
        <taxon>Embryophyta</taxon>
        <taxon>Tracheophyta</taxon>
        <taxon>Spermatophyta</taxon>
        <taxon>Magnoliopsida</taxon>
        <taxon>eudicotyledons</taxon>
        <taxon>Gunneridae</taxon>
        <taxon>Pentapetalae</taxon>
        <taxon>rosids</taxon>
        <taxon>fabids</taxon>
        <taxon>Fabales</taxon>
        <taxon>Fabaceae</taxon>
        <taxon>Papilionoideae</taxon>
        <taxon>50 kb inversion clade</taxon>
        <taxon>NPAAA clade</taxon>
        <taxon>Hologalegina</taxon>
        <taxon>IRL clade</taxon>
        <taxon>Trifolieae</taxon>
        <taxon>Trifolium</taxon>
    </lineage>
</organism>
<proteinExistence type="predicted"/>
<name>A0ACB0LMY6_TRIPR</name>
<evidence type="ECO:0000313" key="1">
    <source>
        <dbReference type="EMBL" id="CAJ2670753.1"/>
    </source>
</evidence>
<keyword evidence="2" id="KW-1185">Reference proteome</keyword>
<sequence>MTTRPIFVLFGSSIVQYSYYEGWGATLSHLYARKADIILRGYASWNSRRALQNVDKIFPKNAIEQPSLVIVYFGGNDCIPPHPSGLGPHVPLGEYIENMRKIAIYIMSLSHKTRIIFLSNPPINEELIKRQSDEFGLIPRTNEVSRIYSEACLELCHEMKIKAIDMWSAIQKKHDWKNVCLMDGIHLSIEGSEILRKEILKVLKEAEWEPSLYWKSMAVDFGEDSPYDIVSPDGKGTINYSDLPFPQGVEWD</sequence>
<protein>
    <submittedName>
        <fullName evidence="1">Uncharacterized protein</fullName>
    </submittedName>
</protein>
<dbReference type="EMBL" id="CASHSV030000615">
    <property type="protein sequence ID" value="CAJ2670753.1"/>
    <property type="molecule type" value="Genomic_DNA"/>
</dbReference>
<comment type="caution">
    <text evidence="1">The sequence shown here is derived from an EMBL/GenBank/DDBJ whole genome shotgun (WGS) entry which is preliminary data.</text>
</comment>
<evidence type="ECO:0000313" key="2">
    <source>
        <dbReference type="Proteomes" id="UP001177021"/>
    </source>
</evidence>
<dbReference type="Proteomes" id="UP001177021">
    <property type="component" value="Unassembled WGS sequence"/>
</dbReference>
<gene>
    <name evidence="1" type="ORF">MILVUS5_LOCUS34738</name>
</gene>